<comment type="function">
    <text evidence="9">Digests double-stranded RNA. Involved in the processing of primary rRNA transcript to yield the immediate precursors to the large and small rRNAs (23S and 16S). Processes some mRNAs, and tRNAs when they are encoded in the rRNA operon. Processes pre-crRNA and tracrRNA of type II CRISPR loci if present in the organism.</text>
</comment>
<dbReference type="HAMAP" id="MF_00104">
    <property type="entry name" value="RNase_III"/>
    <property type="match status" value="1"/>
</dbReference>
<protein>
    <recommendedName>
        <fullName evidence="9">Ribonuclease 3</fullName>
        <ecNumber evidence="9">3.1.26.3</ecNumber>
    </recommendedName>
    <alternativeName>
        <fullName evidence="9">Ribonuclease III</fullName>
        <shortName evidence="9">RNase III</shortName>
    </alternativeName>
</protein>
<evidence type="ECO:0000313" key="13">
    <source>
        <dbReference type="Proteomes" id="UP000004088"/>
    </source>
</evidence>
<dbReference type="NCBIfam" id="TIGR02191">
    <property type="entry name" value="RNaseIII"/>
    <property type="match status" value="1"/>
</dbReference>
<dbReference type="GO" id="GO:0008033">
    <property type="term" value="P:tRNA processing"/>
    <property type="evidence" value="ECO:0007669"/>
    <property type="project" value="UniProtKB-KW"/>
</dbReference>
<accession>F0EW82</accession>
<name>F0EW82_9NEIS</name>
<dbReference type="Gene3D" id="1.10.1520.10">
    <property type="entry name" value="Ribonuclease III domain"/>
    <property type="match status" value="1"/>
</dbReference>
<dbReference type="AlphaFoldDB" id="F0EW82"/>
<keyword evidence="7 9" id="KW-0378">Hydrolase</keyword>
<dbReference type="InterPro" id="IPR036389">
    <property type="entry name" value="RNase_III_sf"/>
</dbReference>
<keyword evidence="9" id="KW-0819">tRNA processing</keyword>
<gene>
    <name evidence="9 12" type="primary">rnc</name>
    <name evidence="12" type="ORF">HMPREF9098_0116</name>
</gene>
<dbReference type="EC" id="3.1.26.3" evidence="9"/>
<feature type="domain" description="DRBM" evidence="10">
    <location>
        <begin position="159"/>
        <end position="229"/>
    </location>
</feature>
<dbReference type="SMART" id="SM00358">
    <property type="entry name" value="DSRM"/>
    <property type="match status" value="1"/>
</dbReference>
<organism evidence="12 13">
    <name type="scientific">Kingella denitrificans ATCC 33394</name>
    <dbReference type="NCBI Taxonomy" id="888741"/>
    <lineage>
        <taxon>Bacteria</taxon>
        <taxon>Pseudomonadati</taxon>
        <taxon>Pseudomonadota</taxon>
        <taxon>Betaproteobacteria</taxon>
        <taxon>Neisseriales</taxon>
        <taxon>Neisseriaceae</taxon>
        <taxon>Kingella</taxon>
    </lineage>
</organism>
<dbReference type="GO" id="GO:0004525">
    <property type="term" value="F:ribonuclease III activity"/>
    <property type="evidence" value="ECO:0007669"/>
    <property type="project" value="UniProtKB-UniRule"/>
</dbReference>
<dbReference type="FunFam" id="1.10.1520.10:FF:000001">
    <property type="entry name" value="Ribonuclease 3"/>
    <property type="match status" value="1"/>
</dbReference>
<comment type="cofactor">
    <cofactor evidence="9">
        <name>Mg(2+)</name>
        <dbReference type="ChEBI" id="CHEBI:18420"/>
    </cofactor>
</comment>
<evidence type="ECO:0000259" key="10">
    <source>
        <dbReference type="PROSITE" id="PS50137"/>
    </source>
</evidence>
<dbReference type="Gene3D" id="3.30.160.20">
    <property type="match status" value="1"/>
</dbReference>
<dbReference type="SUPFAM" id="SSF69065">
    <property type="entry name" value="RNase III domain-like"/>
    <property type="match status" value="1"/>
</dbReference>
<feature type="active site" evidence="9">
    <location>
        <position position="49"/>
    </location>
</feature>
<comment type="similarity">
    <text evidence="2">Belongs to the ribonuclease III family.</text>
</comment>
<dbReference type="PANTHER" id="PTHR11207">
    <property type="entry name" value="RIBONUCLEASE III"/>
    <property type="match status" value="1"/>
</dbReference>
<dbReference type="CDD" id="cd10845">
    <property type="entry name" value="DSRM_RNAse_III_family"/>
    <property type="match status" value="1"/>
</dbReference>
<evidence type="ECO:0000256" key="5">
    <source>
        <dbReference type="ARBA" id="ARBA00022722"/>
    </source>
</evidence>
<dbReference type="GO" id="GO:0010468">
    <property type="term" value="P:regulation of gene expression"/>
    <property type="evidence" value="ECO:0007669"/>
    <property type="project" value="TreeGrafter"/>
</dbReference>
<comment type="subcellular location">
    <subcellularLocation>
        <location evidence="9">Cytoplasm</location>
    </subcellularLocation>
</comment>
<dbReference type="GO" id="GO:0046872">
    <property type="term" value="F:metal ion binding"/>
    <property type="evidence" value="ECO:0007669"/>
    <property type="project" value="UniProtKB-KW"/>
</dbReference>
<dbReference type="InterPro" id="IPR000999">
    <property type="entry name" value="RNase_III_dom"/>
</dbReference>
<keyword evidence="4 9" id="KW-0507">mRNA processing</keyword>
<keyword evidence="9" id="KW-0963">Cytoplasm</keyword>
<keyword evidence="9" id="KW-0460">Magnesium</keyword>
<keyword evidence="9" id="KW-0479">Metal-binding</keyword>
<keyword evidence="3 9" id="KW-0698">rRNA processing</keyword>
<dbReference type="SUPFAM" id="SSF54768">
    <property type="entry name" value="dsRNA-binding domain-like"/>
    <property type="match status" value="1"/>
</dbReference>
<feature type="binding site" evidence="9">
    <location>
        <position position="118"/>
    </location>
    <ligand>
        <name>Mg(2+)</name>
        <dbReference type="ChEBI" id="CHEBI:18420"/>
    </ligand>
</feature>
<evidence type="ECO:0000256" key="8">
    <source>
        <dbReference type="ARBA" id="ARBA00022884"/>
    </source>
</evidence>
<evidence type="ECO:0000256" key="7">
    <source>
        <dbReference type="ARBA" id="ARBA00022801"/>
    </source>
</evidence>
<comment type="catalytic activity">
    <reaction evidence="1 9">
        <text>Endonucleolytic cleavage to 5'-phosphomonoester.</text>
        <dbReference type="EC" id="3.1.26.3"/>
    </reaction>
</comment>
<dbReference type="Pfam" id="PF14622">
    <property type="entry name" value="Ribonucleas_3_3"/>
    <property type="match status" value="1"/>
</dbReference>
<dbReference type="PANTHER" id="PTHR11207:SF0">
    <property type="entry name" value="RIBONUCLEASE 3"/>
    <property type="match status" value="1"/>
</dbReference>
<evidence type="ECO:0000256" key="4">
    <source>
        <dbReference type="ARBA" id="ARBA00022664"/>
    </source>
</evidence>
<evidence type="ECO:0000256" key="3">
    <source>
        <dbReference type="ARBA" id="ARBA00022552"/>
    </source>
</evidence>
<dbReference type="GO" id="GO:0005737">
    <property type="term" value="C:cytoplasm"/>
    <property type="evidence" value="ECO:0007669"/>
    <property type="project" value="UniProtKB-SubCell"/>
</dbReference>
<keyword evidence="6 9" id="KW-0255">Endonuclease</keyword>
<dbReference type="HOGENOM" id="CLU_000907_1_1_4"/>
<dbReference type="GO" id="GO:0006364">
    <property type="term" value="P:rRNA processing"/>
    <property type="evidence" value="ECO:0007669"/>
    <property type="project" value="UniProtKB-UniRule"/>
</dbReference>
<dbReference type="InterPro" id="IPR011907">
    <property type="entry name" value="RNase_III"/>
</dbReference>
<evidence type="ECO:0000256" key="6">
    <source>
        <dbReference type="ARBA" id="ARBA00022759"/>
    </source>
</evidence>
<dbReference type="GO" id="GO:0003725">
    <property type="term" value="F:double-stranded RNA binding"/>
    <property type="evidence" value="ECO:0007669"/>
    <property type="project" value="TreeGrafter"/>
</dbReference>
<evidence type="ECO:0000313" key="12">
    <source>
        <dbReference type="EMBL" id="EGC18454.1"/>
    </source>
</evidence>
<dbReference type="PROSITE" id="PS00517">
    <property type="entry name" value="RNASE_3_1"/>
    <property type="match status" value="1"/>
</dbReference>
<dbReference type="GO" id="GO:0019843">
    <property type="term" value="F:rRNA binding"/>
    <property type="evidence" value="ECO:0007669"/>
    <property type="project" value="UniProtKB-KW"/>
</dbReference>
<dbReference type="GO" id="GO:0006397">
    <property type="term" value="P:mRNA processing"/>
    <property type="evidence" value="ECO:0007669"/>
    <property type="project" value="UniProtKB-UniRule"/>
</dbReference>
<feature type="active site" evidence="9">
    <location>
        <position position="121"/>
    </location>
</feature>
<dbReference type="Proteomes" id="UP000004088">
    <property type="component" value="Unassembled WGS sequence"/>
</dbReference>
<dbReference type="Pfam" id="PF00035">
    <property type="entry name" value="dsrm"/>
    <property type="match status" value="1"/>
</dbReference>
<comment type="subunit">
    <text evidence="9">Homodimer.</text>
</comment>
<dbReference type="PROSITE" id="PS50142">
    <property type="entry name" value="RNASE_3_2"/>
    <property type="match status" value="1"/>
</dbReference>
<feature type="domain" description="RNase III" evidence="11">
    <location>
        <begin position="10"/>
        <end position="132"/>
    </location>
</feature>
<keyword evidence="9" id="KW-0699">rRNA-binding</keyword>
<keyword evidence="8 9" id="KW-0694">RNA-binding</keyword>
<feature type="binding site" evidence="9">
    <location>
        <position position="121"/>
    </location>
    <ligand>
        <name>Mg(2+)</name>
        <dbReference type="ChEBI" id="CHEBI:18420"/>
    </ligand>
</feature>
<sequence length="242" mass="27293">MNKSQKHTARQQLQQRLGYTFRQPELLQQALTHRSAGKNNNERLEFVGDGIVNFVVAQMLYHAFPDLPEGRLSVLRTHLVKEAALAEMARELGVGAALTLGVGELKSGGHDRPSILADALEALFAAIRLDADLPTVERIIQQLFSQRIAHIDQHQPAKDNKTRLQEALQACRLPLPKYRIEKQTGEGEHAQFDVSCDLGELGKITYAHAHSRREAEQECARQALLWLEEHQPALSKNHKKRR</sequence>
<evidence type="ECO:0000256" key="9">
    <source>
        <dbReference type="HAMAP-Rule" id="MF_00104"/>
    </source>
</evidence>
<evidence type="ECO:0000259" key="11">
    <source>
        <dbReference type="PROSITE" id="PS50142"/>
    </source>
</evidence>
<reference evidence="12 13" key="1">
    <citation type="submission" date="2011-01" db="EMBL/GenBank/DDBJ databases">
        <authorList>
            <person name="Muzny D."/>
            <person name="Qin X."/>
            <person name="Deng J."/>
            <person name="Jiang H."/>
            <person name="Liu Y."/>
            <person name="Qu J."/>
            <person name="Song X.-Z."/>
            <person name="Zhang L."/>
            <person name="Thornton R."/>
            <person name="Coyle M."/>
            <person name="Francisco L."/>
            <person name="Jackson L."/>
            <person name="Javaid M."/>
            <person name="Korchina V."/>
            <person name="Kovar C."/>
            <person name="Mata R."/>
            <person name="Mathew T."/>
            <person name="Ngo R."/>
            <person name="Nguyen L."/>
            <person name="Nguyen N."/>
            <person name="Okwuonu G."/>
            <person name="Ongeri F."/>
            <person name="Pham C."/>
            <person name="Simmons D."/>
            <person name="Wilczek-Boney K."/>
            <person name="Hale W."/>
            <person name="Jakkamsetti A."/>
            <person name="Pham P."/>
            <person name="Ruth R."/>
            <person name="San Lucas F."/>
            <person name="Warren J."/>
            <person name="Zhang J."/>
            <person name="Zhao Z."/>
            <person name="Zhou C."/>
            <person name="Zhu D."/>
            <person name="Lee S."/>
            <person name="Bess C."/>
            <person name="Blankenburg K."/>
            <person name="Forbes L."/>
            <person name="Fu Q."/>
            <person name="Gubbala S."/>
            <person name="Hirani K."/>
            <person name="Jayaseelan J.C."/>
            <person name="Lara F."/>
            <person name="Munidasa M."/>
            <person name="Palculict T."/>
            <person name="Patil S."/>
            <person name="Pu L.-L."/>
            <person name="Saada N."/>
            <person name="Tang L."/>
            <person name="Weissenberger G."/>
            <person name="Zhu Y."/>
            <person name="Hemphill L."/>
            <person name="Shang Y."/>
            <person name="Youmans B."/>
            <person name="Ayvaz T."/>
            <person name="Ross M."/>
            <person name="Santibanez J."/>
            <person name="Aqrawi P."/>
            <person name="Gross S."/>
            <person name="Joshi V."/>
            <person name="Fowler G."/>
            <person name="Nazareth L."/>
            <person name="Reid J."/>
            <person name="Worley K."/>
            <person name="Petrosino J."/>
            <person name="Highlander S."/>
            <person name="Gibbs R."/>
        </authorList>
    </citation>
    <scope>NUCLEOTIDE SEQUENCE [LARGE SCALE GENOMIC DNA]</scope>
    <source>
        <strain evidence="12 13">ATCC 33394</strain>
    </source>
</reference>
<dbReference type="EMBL" id="AEWV01000003">
    <property type="protein sequence ID" value="EGC18454.1"/>
    <property type="molecule type" value="Genomic_DNA"/>
</dbReference>
<dbReference type="InterPro" id="IPR014720">
    <property type="entry name" value="dsRBD_dom"/>
</dbReference>
<feature type="binding site" evidence="9">
    <location>
        <position position="45"/>
    </location>
    <ligand>
        <name>Mg(2+)</name>
        <dbReference type="ChEBI" id="CHEBI:18420"/>
    </ligand>
</feature>
<dbReference type="PROSITE" id="PS50137">
    <property type="entry name" value="DS_RBD"/>
    <property type="match status" value="1"/>
</dbReference>
<comment type="caution">
    <text evidence="12">The sequence shown here is derived from an EMBL/GenBank/DDBJ whole genome shotgun (WGS) entry which is preliminary data.</text>
</comment>
<keyword evidence="5 9" id="KW-0540">Nuclease</keyword>
<dbReference type="CDD" id="cd00593">
    <property type="entry name" value="RIBOc"/>
    <property type="match status" value="1"/>
</dbReference>
<evidence type="ECO:0000256" key="2">
    <source>
        <dbReference type="ARBA" id="ARBA00010183"/>
    </source>
</evidence>
<proteinExistence type="inferred from homology"/>
<dbReference type="STRING" id="888741.HMPREF9098_0116"/>
<evidence type="ECO:0000256" key="1">
    <source>
        <dbReference type="ARBA" id="ARBA00000109"/>
    </source>
</evidence>
<keyword evidence="13" id="KW-1185">Reference proteome</keyword>
<dbReference type="SMART" id="SM00535">
    <property type="entry name" value="RIBOc"/>
    <property type="match status" value="1"/>
</dbReference>
<dbReference type="RefSeq" id="WP_003780922.1">
    <property type="nucleotide sequence ID" value="NZ_GL870929.1"/>
</dbReference>